<evidence type="ECO:0000313" key="1">
    <source>
        <dbReference type="EMBL" id="KAJ5345273.1"/>
    </source>
</evidence>
<dbReference type="EMBL" id="JAPZBQ010000002">
    <property type="protein sequence ID" value="KAJ5345273.1"/>
    <property type="molecule type" value="Genomic_DNA"/>
</dbReference>
<organism evidence="1 2">
    <name type="scientific">Penicillium brevicompactum</name>
    <dbReference type="NCBI Taxonomy" id="5074"/>
    <lineage>
        <taxon>Eukaryota</taxon>
        <taxon>Fungi</taxon>
        <taxon>Dikarya</taxon>
        <taxon>Ascomycota</taxon>
        <taxon>Pezizomycotina</taxon>
        <taxon>Eurotiomycetes</taxon>
        <taxon>Eurotiomycetidae</taxon>
        <taxon>Eurotiales</taxon>
        <taxon>Aspergillaceae</taxon>
        <taxon>Penicillium</taxon>
    </lineage>
</organism>
<name>A0A9W9QWC3_PENBR</name>
<evidence type="ECO:0000313" key="2">
    <source>
        <dbReference type="Proteomes" id="UP001147695"/>
    </source>
</evidence>
<reference evidence="1" key="1">
    <citation type="submission" date="2022-12" db="EMBL/GenBank/DDBJ databases">
        <authorList>
            <person name="Petersen C."/>
        </authorList>
    </citation>
    <scope>NUCLEOTIDE SEQUENCE</scope>
    <source>
        <strain evidence="1">IBT 35673</strain>
    </source>
</reference>
<gene>
    <name evidence="1" type="ORF">N7452_003277</name>
</gene>
<dbReference type="AlphaFoldDB" id="A0A9W9QWC3"/>
<comment type="caution">
    <text evidence="1">The sequence shown here is derived from an EMBL/GenBank/DDBJ whole genome shotgun (WGS) entry which is preliminary data.</text>
</comment>
<dbReference type="Proteomes" id="UP001147695">
    <property type="component" value="Unassembled WGS sequence"/>
</dbReference>
<accession>A0A9W9QWC3</accession>
<sequence length="83" mass="9481">MYLLRLALLSIPRRPKLNPLGIKPNYNEAAQPPKTHQILSDTQCLLLDPQLLALFDPELYGKSTWGPNEQQVDDLDTLLKQTR</sequence>
<proteinExistence type="predicted"/>
<reference evidence="1" key="2">
    <citation type="journal article" date="2023" name="IMA Fungus">
        <title>Comparative genomic study of the Penicillium genus elucidates a diverse pangenome and 15 lateral gene transfer events.</title>
        <authorList>
            <person name="Petersen C."/>
            <person name="Sorensen T."/>
            <person name="Nielsen M.R."/>
            <person name="Sondergaard T.E."/>
            <person name="Sorensen J.L."/>
            <person name="Fitzpatrick D.A."/>
            <person name="Frisvad J.C."/>
            <person name="Nielsen K.L."/>
        </authorList>
    </citation>
    <scope>NUCLEOTIDE SEQUENCE</scope>
    <source>
        <strain evidence="1">IBT 35673</strain>
    </source>
</reference>
<protein>
    <submittedName>
        <fullName evidence="1">Uncharacterized protein</fullName>
    </submittedName>
</protein>